<gene>
    <name evidence="8" type="ORF">KIM372_17410</name>
</gene>
<proteinExistence type="predicted"/>
<feature type="chain" id="PRO_5047119086" description="Gram-positive cocci surface proteins LPxTG domain-containing protein" evidence="6">
    <location>
        <begin position="41"/>
        <end position="692"/>
    </location>
</feature>
<accession>A0ABM8BA91</accession>
<evidence type="ECO:0000256" key="6">
    <source>
        <dbReference type="SAM" id="SignalP"/>
    </source>
</evidence>
<feature type="transmembrane region" description="Helical" evidence="5">
    <location>
        <begin position="664"/>
        <end position="682"/>
    </location>
</feature>
<protein>
    <recommendedName>
        <fullName evidence="7">Gram-positive cocci surface proteins LPxTG domain-containing protein</fullName>
    </recommendedName>
</protein>
<evidence type="ECO:0000256" key="4">
    <source>
        <dbReference type="ARBA" id="ARBA00023088"/>
    </source>
</evidence>
<dbReference type="Proteomes" id="UP001321766">
    <property type="component" value="Chromosome"/>
</dbReference>
<keyword evidence="5" id="KW-0812">Transmembrane</keyword>
<feature type="signal peptide" evidence="6">
    <location>
        <begin position="1"/>
        <end position="40"/>
    </location>
</feature>
<reference evidence="8 9" key="1">
    <citation type="journal article" date="2023" name="Microbiol. Spectr.">
        <title>Symbiosis of Carpenter Bees with Uncharacterized Lactic Acid Bacteria Showing NAD Auxotrophy.</title>
        <authorList>
            <person name="Kawasaki S."/>
            <person name="Ozawa K."/>
            <person name="Mori T."/>
            <person name="Yamamoto A."/>
            <person name="Ito M."/>
            <person name="Ohkuma M."/>
            <person name="Sakamoto M."/>
            <person name="Matsutani M."/>
        </authorList>
    </citation>
    <scope>NUCLEOTIDE SEQUENCE [LARGE SCALE GENOMIC DNA]</scope>
    <source>
        <strain evidence="8 9">Kim37-2</strain>
    </source>
</reference>
<dbReference type="EMBL" id="AP026798">
    <property type="protein sequence ID" value="BDR53834.1"/>
    <property type="molecule type" value="Genomic_DNA"/>
</dbReference>
<feature type="domain" description="Gram-positive cocci surface proteins LPxTG" evidence="7">
    <location>
        <begin position="652"/>
        <end position="687"/>
    </location>
</feature>
<name>A0ABM8BA91_9BIFI</name>
<dbReference type="Gene3D" id="2.60.40.10">
    <property type="entry name" value="Immunoglobulins"/>
    <property type="match status" value="1"/>
</dbReference>
<evidence type="ECO:0000256" key="2">
    <source>
        <dbReference type="ARBA" id="ARBA00022525"/>
    </source>
</evidence>
<keyword evidence="1" id="KW-0134">Cell wall</keyword>
<organism evidence="8 9">
    <name type="scientific">Bombiscardovia nodaiensis</name>
    <dbReference type="NCBI Taxonomy" id="2932181"/>
    <lineage>
        <taxon>Bacteria</taxon>
        <taxon>Bacillati</taxon>
        <taxon>Actinomycetota</taxon>
        <taxon>Actinomycetes</taxon>
        <taxon>Bifidobacteriales</taxon>
        <taxon>Bifidobacteriaceae</taxon>
        <taxon>Bombiscardovia</taxon>
    </lineage>
</organism>
<dbReference type="NCBIfam" id="TIGR01167">
    <property type="entry name" value="LPXTG_anchor"/>
    <property type="match status" value="1"/>
</dbReference>
<keyword evidence="5" id="KW-1133">Transmembrane helix</keyword>
<dbReference type="InterPro" id="IPR019931">
    <property type="entry name" value="LPXTG_anchor"/>
</dbReference>
<dbReference type="Pfam" id="PF00746">
    <property type="entry name" value="Gram_pos_anchor"/>
    <property type="match status" value="1"/>
</dbReference>
<sequence length="692" mass="72166">MRIHNENAGSVSLAKRVLGLSVAVLTSAAAFMVAVPGAHAADTFDSGKDNFKAGAFAPTPNDHVTLTVTKYLSTTAGELPTGSVNDAKPGTALGVGVGFILTQVEPDTGFTASDMGADQAFDPLGTATTSIAGKWKVSTDGSGPIQYYGVTDGAGQIKVGSDKTVQGQWVRYSSGDKSYLAASANKNAAGWVAAGTRTGTSAVPEFPKDAVHYYQLTEVFSPYSGSYNMAEANMFPMAYYTHGMVSNVDTYGYLYNLSIFPKNKSSQALAKSASKINGQPVSPSNNFVQTGDTVDWDINYSVADAATAGYLDWPTIDGAAVGEQYLQIVDRLSDTMDLNGDPEVTISYTDAAGSPHSNVTLPAANDWKANGVTSGVAVTDTLPHRSNPTASSSANDFFGGNAEASTNYVEFNFAKIAGSVMPTGAGITGLSFKITIHTKVVRTNDSAGNVAGQLTNRAESNYKGADANTPPQHSETHVTSAGLQFAKVKTDKTPLAGAKFGLTNAAGDKYLYTDGIFDTIPATATHIGTQVPVTATSNSNGVVTFNGIPVLDDSTPDRKVDANKVHFGIREMQAPTGYKTPDMVFKDVDFSQYSGKTVTEVVAMAPDGMNATMGSLSFGAYAAADTDIAASVTNAKGNKVTMGMKNYRVDQSSPISLPLTGGKGIVLLLVVGLAIMGGVLVVRNRKNAARHI</sequence>
<evidence type="ECO:0000259" key="7">
    <source>
        <dbReference type="Pfam" id="PF00746"/>
    </source>
</evidence>
<keyword evidence="3 6" id="KW-0732">Signal</keyword>
<keyword evidence="9" id="KW-1185">Reference proteome</keyword>
<evidence type="ECO:0000256" key="5">
    <source>
        <dbReference type="SAM" id="Phobius"/>
    </source>
</evidence>
<evidence type="ECO:0000313" key="9">
    <source>
        <dbReference type="Proteomes" id="UP001321766"/>
    </source>
</evidence>
<dbReference type="InterPro" id="IPR013783">
    <property type="entry name" value="Ig-like_fold"/>
</dbReference>
<evidence type="ECO:0000256" key="1">
    <source>
        <dbReference type="ARBA" id="ARBA00022512"/>
    </source>
</evidence>
<keyword evidence="4" id="KW-0572">Peptidoglycan-anchor</keyword>
<evidence type="ECO:0000313" key="8">
    <source>
        <dbReference type="EMBL" id="BDR53834.1"/>
    </source>
</evidence>
<evidence type="ECO:0000256" key="3">
    <source>
        <dbReference type="ARBA" id="ARBA00022729"/>
    </source>
</evidence>
<keyword evidence="5" id="KW-0472">Membrane</keyword>
<keyword evidence="2" id="KW-0964">Secreted</keyword>